<proteinExistence type="predicted"/>
<dbReference type="Pfam" id="PF00440">
    <property type="entry name" value="TetR_N"/>
    <property type="match status" value="1"/>
</dbReference>
<dbReference type="EMBL" id="PPEK01000001">
    <property type="protein sequence ID" value="PNV68530.1"/>
    <property type="molecule type" value="Genomic_DNA"/>
</dbReference>
<dbReference type="SUPFAM" id="SSF48498">
    <property type="entry name" value="Tetracyclin repressor-like, C-terminal domain"/>
    <property type="match status" value="1"/>
</dbReference>
<dbReference type="GO" id="GO:0000976">
    <property type="term" value="F:transcription cis-regulatory region binding"/>
    <property type="evidence" value="ECO:0007669"/>
    <property type="project" value="TreeGrafter"/>
</dbReference>
<feature type="domain" description="HTH tetR-type" evidence="4">
    <location>
        <begin position="130"/>
        <end position="190"/>
    </location>
</feature>
<dbReference type="AlphaFoldDB" id="A0A2K2UEG0"/>
<evidence type="ECO:0000313" key="5">
    <source>
        <dbReference type="EMBL" id="PNV68530.1"/>
    </source>
</evidence>
<feature type="region of interest" description="Disordered" evidence="3">
    <location>
        <begin position="1"/>
        <end position="37"/>
    </location>
</feature>
<feature type="DNA-binding region" description="H-T-H motif" evidence="2">
    <location>
        <begin position="153"/>
        <end position="172"/>
    </location>
</feature>
<reference evidence="6" key="1">
    <citation type="submission" date="2018-01" db="EMBL/GenBank/DDBJ databases">
        <title>Rubneribacter badeniensis gen. nov., sp. nov., and Colonibacter rubneri, gen. nov., sp. nov., WGS of new members of the Eggerthellaceae.</title>
        <authorList>
            <person name="Danylec N."/>
            <person name="Stoll D.A."/>
            <person name="Doetsch A."/>
            <person name="Kulling S.E."/>
            <person name="Huch M."/>
        </authorList>
    </citation>
    <scope>NUCLEOTIDE SEQUENCE [LARGE SCALE GENOMIC DNA]</scope>
    <source>
        <strain evidence="6">ResAG-96</strain>
    </source>
</reference>
<evidence type="ECO:0000259" key="4">
    <source>
        <dbReference type="PROSITE" id="PS50977"/>
    </source>
</evidence>
<dbReference type="Gene3D" id="1.10.357.10">
    <property type="entry name" value="Tetracycline Repressor, domain 2"/>
    <property type="match status" value="1"/>
</dbReference>
<keyword evidence="6" id="KW-1185">Reference proteome</keyword>
<evidence type="ECO:0000256" key="2">
    <source>
        <dbReference type="PROSITE-ProRule" id="PRU00335"/>
    </source>
</evidence>
<dbReference type="PANTHER" id="PTHR30055">
    <property type="entry name" value="HTH-TYPE TRANSCRIPTIONAL REGULATOR RUTR"/>
    <property type="match status" value="1"/>
</dbReference>
<organism evidence="5 6">
    <name type="scientific">Enteroscipio rubneri</name>
    <dbReference type="NCBI Taxonomy" id="2070686"/>
    <lineage>
        <taxon>Bacteria</taxon>
        <taxon>Bacillati</taxon>
        <taxon>Actinomycetota</taxon>
        <taxon>Coriobacteriia</taxon>
        <taxon>Eggerthellales</taxon>
        <taxon>Eggerthellaceae</taxon>
        <taxon>Enteroscipio</taxon>
    </lineage>
</organism>
<comment type="caution">
    <text evidence="5">The sequence shown here is derived from an EMBL/GenBank/DDBJ whole genome shotgun (WGS) entry which is preliminary data.</text>
</comment>
<dbReference type="GO" id="GO:0003700">
    <property type="term" value="F:DNA-binding transcription factor activity"/>
    <property type="evidence" value="ECO:0007669"/>
    <property type="project" value="TreeGrafter"/>
</dbReference>
<protein>
    <recommendedName>
        <fullName evidence="4">HTH tetR-type domain-containing protein</fullName>
    </recommendedName>
</protein>
<dbReference type="InterPro" id="IPR050109">
    <property type="entry name" value="HTH-type_TetR-like_transc_reg"/>
</dbReference>
<keyword evidence="1 2" id="KW-0238">DNA-binding</keyword>
<dbReference type="SUPFAM" id="SSF46689">
    <property type="entry name" value="Homeodomain-like"/>
    <property type="match status" value="1"/>
</dbReference>
<dbReference type="Proteomes" id="UP000236197">
    <property type="component" value="Unassembled WGS sequence"/>
</dbReference>
<feature type="compositionally biased region" description="Basic and acidic residues" evidence="3">
    <location>
        <begin position="9"/>
        <end position="23"/>
    </location>
</feature>
<dbReference type="PROSITE" id="PS50977">
    <property type="entry name" value="HTH_TETR_2"/>
    <property type="match status" value="1"/>
</dbReference>
<feature type="region of interest" description="Disordered" evidence="3">
    <location>
        <begin position="110"/>
        <end position="129"/>
    </location>
</feature>
<dbReference type="InterPro" id="IPR009057">
    <property type="entry name" value="Homeodomain-like_sf"/>
</dbReference>
<name>A0A2K2UEG0_9ACTN</name>
<dbReference type="InterPro" id="IPR001647">
    <property type="entry name" value="HTH_TetR"/>
</dbReference>
<dbReference type="PRINTS" id="PR00455">
    <property type="entry name" value="HTHTETR"/>
</dbReference>
<dbReference type="PANTHER" id="PTHR30055:SF146">
    <property type="entry name" value="HTH-TYPE TRANSCRIPTIONAL DUAL REGULATOR CECR"/>
    <property type="match status" value="1"/>
</dbReference>
<dbReference type="InterPro" id="IPR036271">
    <property type="entry name" value="Tet_transcr_reg_TetR-rel_C_sf"/>
</dbReference>
<evidence type="ECO:0000256" key="3">
    <source>
        <dbReference type="SAM" id="MobiDB-lite"/>
    </source>
</evidence>
<evidence type="ECO:0000313" key="6">
    <source>
        <dbReference type="Proteomes" id="UP000236197"/>
    </source>
</evidence>
<sequence>MLRRVRRVHGAERARRHARQLERRHAHRAPRRPALARAAHRHVVLAGSGARAGERRAEHRRAHVALPQEAGSILQVGHRGGRPAHRLDRVRARLHAERDLRILPGARRATDSRELARAPHRGGHRMTPRRNTKEDILQASLRLFARAGFESTGMREIAAAVGIQPASVYKHFACKQAILDALIRRMDERYELTAVAIGLPEGSVDEQVRDYAVTPFARMADLGEGMFRYWTEDEFATLFRQMLTVEQYRTPELGALYRRYFIEAPLAWQETLFASMVESGAFLRDDPKMLALEFFAPLMMLIQAADGAGDEAARERLVDLARQHVIRFGERHACAASAEGPE</sequence>
<gene>
    <name evidence="5" type="ORF">C2L71_00650</name>
</gene>
<feature type="compositionally biased region" description="Basic residues" evidence="3">
    <location>
        <begin position="118"/>
        <end position="129"/>
    </location>
</feature>
<accession>A0A2K2UEG0</accession>
<evidence type="ECO:0000256" key="1">
    <source>
        <dbReference type="ARBA" id="ARBA00023125"/>
    </source>
</evidence>